<dbReference type="SMART" id="SM00342">
    <property type="entry name" value="HTH_ARAC"/>
    <property type="match status" value="1"/>
</dbReference>
<dbReference type="RefSeq" id="WP_265688187.1">
    <property type="nucleotide sequence ID" value="NZ_JAKRRX010000078.1"/>
</dbReference>
<sequence length="287" mass="32888">MALQEIQTYPYGLSLTAYKKTRASLTFNWHYHQDWELTLTLNASGERYVGTQIHPISRADLLLTRPGTLHTWNAKALPNTEVSSYIIMVPSDWFDRLGRSQLGEFDSLIDYFNHCQSGMSYSLGCIERAKPIIEALCEEKEPLLRFALFVQLLHYLTQDTHAESIGNVAEIGATVNDSRLGRAIEYISRHYQQPLSLEQVAIAAGFSCASLKRHFQKAMQMSFSQFIQHLRIGYACYLLQSTSKPIDVIANESGYNNVSLFHRHFKVHKKLTPSRYRQQLQRPKKLG</sequence>
<dbReference type="PANTHER" id="PTHR43280:SF27">
    <property type="entry name" value="TRANSCRIPTIONAL REGULATOR MTLR"/>
    <property type="match status" value="1"/>
</dbReference>
<proteinExistence type="predicted"/>
<name>A0A9X3HSI7_9VIBR</name>
<evidence type="ECO:0000313" key="5">
    <source>
        <dbReference type="EMBL" id="MCW8334858.1"/>
    </source>
</evidence>
<evidence type="ECO:0000256" key="3">
    <source>
        <dbReference type="ARBA" id="ARBA00023163"/>
    </source>
</evidence>
<dbReference type="InterPro" id="IPR018060">
    <property type="entry name" value="HTH_AraC"/>
</dbReference>
<comment type="caution">
    <text evidence="5">The sequence shown here is derived from an EMBL/GenBank/DDBJ whole genome shotgun (WGS) entry which is preliminary data.</text>
</comment>
<keyword evidence="6" id="KW-1185">Reference proteome</keyword>
<evidence type="ECO:0000259" key="4">
    <source>
        <dbReference type="PROSITE" id="PS01124"/>
    </source>
</evidence>
<dbReference type="SUPFAM" id="SSF46689">
    <property type="entry name" value="Homeodomain-like"/>
    <property type="match status" value="2"/>
</dbReference>
<dbReference type="PROSITE" id="PS01124">
    <property type="entry name" value="HTH_ARAC_FAMILY_2"/>
    <property type="match status" value="1"/>
</dbReference>
<organism evidence="5 6">
    <name type="scientific">Vibrio paucivorans</name>
    <dbReference type="NCBI Taxonomy" id="2829489"/>
    <lineage>
        <taxon>Bacteria</taxon>
        <taxon>Pseudomonadati</taxon>
        <taxon>Pseudomonadota</taxon>
        <taxon>Gammaproteobacteria</taxon>
        <taxon>Vibrionales</taxon>
        <taxon>Vibrionaceae</taxon>
        <taxon>Vibrio</taxon>
    </lineage>
</organism>
<dbReference type="Gene3D" id="1.10.10.60">
    <property type="entry name" value="Homeodomain-like"/>
    <property type="match status" value="2"/>
</dbReference>
<keyword evidence="1" id="KW-0805">Transcription regulation</keyword>
<evidence type="ECO:0000256" key="1">
    <source>
        <dbReference type="ARBA" id="ARBA00023015"/>
    </source>
</evidence>
<dbReference type="EMBL" id="JAKRRX010000078">
    <property type="protein sequence ID" value="MCW8334858.1"/>
    <property type="molecule type" value="Genomic_DNA"/>
</dbReference>
<accession>A0A9X3HSI7</accession>
<feature type="domain" description="HTH araC/xylS-type" evidence="4">
    <location>
        <begin position="181"/>
        <end position="279"/>
    </location>
</feature>
<dbReference type="Pfam" id="PF12833">
    <property type="entry name" value="HTH_18"/>
    <property type="match status" value="1"/>
</dbReference>
<keyword evidence="2" id="KW-0238">DNA-binding</keyword>
<dbReference type="PANTHER" id="PTHR43280">
    <property type="entry name" value="ARAC-FAMILY TRANSCRIPTIONAL REGULATOR"/>
    <property type="match status" value="1"/>
</dbReference>
<dbReference type="SUPFAM" id="SSF51215">
    <property type="entry name" value="Regulatory protein AraC"/>
    <property type="match status" value="1"/>
</dbReference>
<dbReference type="Proteomes" id="UP001155586">
    <property type="component" value="Unassembled WGS sequence"/>
</dbReference>
<dbReference type="InterPro" id="IPR009057">
    <property type="entry name" value="Homeodomain-like_sf"/>
</dbReference>
<protein>
    <submittedName>
        <fullName evidence="5">AraC family transcriptional regulator</fullName>
    </submittedName>
</protein>
<dbReference type="GO" id="GO:0003700">
    <property type="term" value="F:DNA-binding transcription factor activity"/>
    <property type="evidence" value="ECO:0007669"/>
    <property type="project" value="InterPro"/>
</dbReference>
<gene>
    <name evidence="5" type="ORF">MD483_13610</name>
</gene>
<dbReference type="InterPro" id="IPR037923">
    <property type="entry name" value="HTH-like"/>
</dbReference>
<evidence type="ECO:0000313" key="6">
    <source>
        <dbReference type="Proteomes" id="UP001155586"/>
    </source>
</evidence>
<evidence type="ECO:0000256" key="2">
    <source>
        <dbReference type="ARBA" id="ARBA00023125"/>
    </source>
</evidence>
<reference evidence="5" key="1">
    <citation type="submission" date="2022-02" db="EMBL/GenBank/DDBJ databases">
        <title>Vibrio sp. nov., a new bacterium isolated from Bohai sea, China.</title>
        <authorList>
            <person name="Yuan Y."/>
        </authorList>
    </citation>
    <scope>NUCLEOTIDE SEQUENCE</scope>
    <source>
        <strain evidence="5">DBSS07</strain>
    </source>
</reference>
<keyword evidence="3" id="KW-0804">Transcription</keyword>
<dbReference type="AlphaFoldDB" id="A0A9X3HSI7"/>
<dbReference type="GO" id="GO:0043565">
    <property type="term" value="F:sequence-specific DNA binding"/>
    <property type="evidence" value="ECO:0007669"/>
    <property type="project" value="InterPro"/>
</dbReference>